<evidence type="ECO:0000313" key="3">
    <source>
        <dbReference type="EMBL" id="NOU87763.1"/>
    </source>
</evidence>
<feature type="region of interest" description="Disordered" evidence="1">
    <location>
        <begin position="1"/>
        <end position="23"/>
    </location>
</feature>
<feature type="domain" description="Right handed beta helix" evidence="2">
    <location>
        <begin position="481"/>
        <end position="625"/>
    </location>
</feature>
<dbReference type="SUPFAM" id="SSF51126">
    <property type="entry name" value="Pectin lyase-like"/>
    <property type="match status" value="2"/>
</dbReference>
<name>A0ABX1Z2Z2_9BACL</name>
<evidence type="ECO:0000313" key="4">
    <source>
        <dbReference type="Proteomes" id="UP000658690"/>
    </source>
</evidence>
<dbReference type="PROSITE" id="PS51318">
    <property type="entry name" value="TAT"/>
    <property type="match status" value="1"/>
</dbReference>
<feature type="region of interest" description="Disordered" evidence="1">
    <location>
        <begin position="59"/>
        <end position="79"/>
    </location>
</feature>
<dbReference type="InterPro" id="IPR006626">
    <property type="entry name" value="PbH1"/>
</dbReference>
<dbReference type="InterPro" id="IPR039448">
    <property type="entry name" value="Beta_helix"/>
</dbReference>
<dbReference type="RefSeq" id="WP_171690898.1">
    <property type="nucleotide sequence ID" value="NZ_WHOC01000091.1"/>
</dbReference>
<accession>A0ABX1Z2Z2</accession>
<dbReference type="EMBL" id="WHOC01000091">
    <property type="protein sequence ID" value="NOU87763.1"/>
    <property type="molecule type" value="Genomic_DNA"/>
</dbReference>
<sequence>MDDNHVKMTGRSEEETQTGRNRAISRRAVLASLGMAGAAVIGSTLSSAHANGTSVMESVYGDKAKNPDKPPKDPKLKDYGNTAVLKSMVDLLTAPMTVDTLYILQGYHANTDYGGGLFYWNPGKPKSEHNGGTVISTTVPWDGSRVGHPNFLLDVGESQPGGLGCFCRPELECYPVQMFGAIADWDGTTGFDNRMVIETTVKSVYKTVIPKGDYGVGAEGSIFIQGYTSKRIEGEGTLHKMGRKGIFSFNTCTDITISGIGMDGQIVRDEAEGGNIWDKTRPAVNYAFAVSFAHCHHCEVSGTRIYDFAWDGLVAQGKVAAGGMTATLSTEIVFRNNNISSIRGSQIWIKAVHGADISRNKLYNPTDFAQKANAVFIVEWCEEVTVAHNRMNFIGDNAVGIGQMQNRIEFARNKRITVDHNLIKTTRYHSILIAQGEDIDVTHNIIHEAGCKTIMPGNNSVVLTAAITILAGGVEPSNARVLVQGNTIRHPYEYGIFAFDRSGTSFAKSSEDISIEGNTITGAGKLPTATRVASGGIMTQYQKPVKISDNVIDNITGDGIRVFGDAVIAGNVLSQLIGFGINVPADTMWGNKVLSSALTGNTVRDATRTGISVAGRDQITLTGNTTIRCGRDVNPGTENITTATNYAGISTYNIRLVQTGGNHMRECGSSGFVSRLCDYVHDTGSTMSENGQVFTVNNLKSGAYLEGSATRLVKAAFLLPQGDGGTTQYYPIRILYADPSAVAVDGRFTNHTAASLGVNAKSLINIP</sequence>
<dbReference type="SMART" id="SM00710">
    <property type="entry name" value="PbH1"/>
    <property type="match status" value="11"/>
</dbReference>
<reference evidence="3 4" key="1">
    <citation type="submission" date="2019-10" db="EMBL/GenBank/DDBJ databases">
        <title>Description of Paenibacillus choica sp. nov.</title>
        <authorList>
            <person name="Carlier A."/>
            <person name="Qi S."/>
        </authorList>
    </citation>
    <scope>NUCLEOTIDE SEQUENCE [LARGE SCALE GENOMIC DNA]</scope>
    <source>
        <strain evidence="3 4">LMG 31460</strain>
    </source>
</reference>
<dbReference type="InterPro" id="IPR011050">
    <property type="entry name" value="Pectin_lyase_fold/virulence"/>
</dbReference>
<feature type="compositionally biased region" description="Basic and acidic residues" evidence="1">
    <location>
        <begin position="1"/>
        <end position="14"/>
    </location>
</feature>
<dbReference type="Pfam" id="PF13229">
    <property type="entry name" value="Beta_helix"/>
    <property type="match status" value="1"/>
</dbReference>
<comment type="caution">
    <text evidence="3">The sequence shown here is derived from an EMBL/GenBank/DDBJ whole genome shotgun (WGS) entry which is preliminary data.</text>
</comment>
<evidence type="ECO:0000259" key="2">
    <source>
        <dbReference type="Pfam" id="PF13229"/>
    </source>
</evidence>
<organism evidence="3 4">
    <name type="scientific">Paenibacillus germinis</name>
    <dbReference type="NCBI Taxonomy" id="2654979"/>
    <lineage>
        <taxon>Bacteria</taxon>
        <taxon>Bacillati</taxon>
        <taxon>Bacillota</taxon>
        <taxon>Bacilli</taxon>
        <taxon>Bacillales</taxon>
        <taxon>Paenibacillaceae</taxon>
        <taxon>Paenibacillus</taxon>
    </lineage>
</organism>
<evidence type="ECO:0000256" key="1">
    <source>
        <dbReference type="SAM" id="MobiDB-lite"/>
    </source>
</evidence>
<gene>
    <name evidence="3" type="ORF">GC102_18590</name>
</gene>
<dbReference type="InterPro" id="IPR012334">
    <property type="entry name" value="Pectin_lyas_fold"/>
</dbReference>
<dbReference type="Gene3D" id="2.160.20.10">
    <property type="entry name" value="Single-stranded right-handed beta-helix, Pectin lyase-like"/>
    <property type="match status" value="2"/>
</dbReference>
<feature type="compositionally biased region" description="Basic and acidic residues" evidence="1">
    <location>
        <begin position="60"/>
        <end position="78"/>
    </location>
</feature>
<keyword evidence="4" id="KW-1185">Reference proteome</keyword>
<dbReference type="Proteomes" id="UP000658690">
    <property type="component" value="Unassembled WGS sequence"/>
</dbReference>
<dbReference type="InterPro" id="IPR006311">
    <property type="entry name" value="TAT_signal"/>
</dbReference>
<proteinExistence type="predicted"/>
<protein>
    <recommendedName>
        <fullName evidence="2">Right handed beta helix domain-containing protein</fullName>
    </recommendedName>
</protein>